<protein>
    <submittedName>
        <fullName evidence="2">PAT1 domain containing protein</fullName>
    </submittedName>
</protein>
<evidence type="ECO:0000256" key="1">
    <source>
        <dbReference type="SAM" id="MobiDB-lite"/>
    </source>
</evidence>
<organism evidence="2 3">
    <name type="scientific">Pyrenophora tritici-repentis</name>
    <dbReference type="NCBI Taxonomy" id="45151"/>
    <lineage>
        <taxon>Eukaryota</taxon>
        <taxon>Fungi</taxon>
        <taxon>Dikarya</taxon>
        <taxon>Ascomycota</taxon>
        <taxon>Pezizomycotina</taxon>
        <taxon>Dothideomycetes</taxon>
        <taxon>Pleosporomycetidae</taxon>
        <taxon>Pleosporales</taxon>
        <taxon>Pleosporineae</taxon>
        <taxon>Pleosporaceae</taxon>
        <taxon>Pyrenophora</taxon>
    </lineage>
</organism>
<gene>
    <name evidence="2" type="ORF">Ptr86124_012451</name>
</gene>
<feature type="compositionally biased region" description="Basic and acidic residues" evidence="1">
    <location>
        <begin position="98"/>
        <end position="107"/>
    </location>
</feature>
<feature type="region of interest" description="Disordered" evidence="1">
    <location>
        <begin position="98"/>
        <end position="217"/>
    </location>
</feature>
<feature type="region of interest" description="Disordered" evidence="1">
    <location>
        <begin position="1"/>
        <end position="39"/>
    </location>
</feature>
<comment type="caution">
    <text evidence="2">The sequence shown here is derived from an EMBL/GenBank/DDBJ whole genome shotgun (WGS) entry which is preliminary data.</text>
</comment>
<feature type="compositionally biased region" description="Pro residues" evidence="1">
    <location>
        <begin position="204"/>
        <end position="213"/>
    </location>
</feature>
<name>A0A2W1GIA5_9PLEO</name>
<sequence length="546" mass="61070">MESPNLTPQWQFWQTQPYQQSPSPPAQSPHGYPQSHGPEYTQYMLAAGSYVQPHYSNTSGIHMIAELPAPLPPSPSTTTPEEQLKQDELLARKMHQMELEEARRKSESAVGQHQRPVSMMPQASQQLSPPLLHHHQSAQTLRPHSRSFSSIPNQRPVSMVPPNTQQLAPLPLAHHRSAQSLRPHSQSVGAATEPWSPESFASQPKPPPIPQPTPQIDLSRYSTLPEVVVESHPVSYYEPKPQSESFPIPVLPAPQQPARRPSVALDPSSLPAYLEQYRQAPYPPQWTPPPSLSTFYAHRDPKPSSSTTWLDTPSTCSWKTVRHSDPSASTTPAAYTFKFKVINGTFRAPKFSWTMTYTASASLSPSTTKKPPKDTWAYELKLDPRSNLRKSETLIHENTAERPILTTYVHALNYDSLRFIGPDGRAYMWVSSSKLSCLNGARYDTLRHALFVATGNVPDPLYGQIVADHCFWDGYGAGAGDVLPDEALNVRARDVDPAVVVTTLQIMKDWEKTTLRAERARYKEAFRVGEEEARKGVLGRVSYWKG</sequence>
<dbReference type="AlphaFoldDB" id="A0A2W1GIA5"/>
<feature type="compositionally biased region" description="Polar residues" evidence="1">
    <location>
        <begin position="178"/>
        <end position="189"/>
    </location>
</feature>
<evidence type="ECO:0000313" key="3">
    <source>
        <dbReference type="Proteomes" id="UP000249757"/>
    </source>
</evidence>
<evidence type="ECO:0000313" key="2">
    <source>
        <dbReference type="EMBL" id="KAI1508499.1"/>
    </source>
</evidence>
<keyword evidence="3" id="KW-1185">Reference proteome</keyword>
<proteinExistence type="predicted"/>
<feature type="compositionally biased region" description="Low complexity" evidence="1">
    <location>
        <begin position="7"/>
        <end position="21"/>
    </location>
</feature>
<accession>A0A2W1GIA5</accession>
<dbReference type="EMBL" id="NRDI02000025">
    <property type="protein sequence ID" value="KAI1508499.1"/>
    <property type="molecule type" value="Genomic_DNA"/>
</dbReference>
<dbReference type="OrthoDB" id="661148at2759"/>
<reference evidence="3" key="1">
    <citation type="journal article" date="2022" name="Microb. Genom.">
        <title>A global pangenome for the wheat fungal pathogen Pyrenophora tritici-repentis and prediction of effector protein structural homology.</title>
        <authorList>
            <person name="Moolhuijzen P.M."/>
            <person name="See P.T."/>
            <person name="Shi G."/>
            <person name="Powell H.R."/>
            <person name="Cockram J."/>
            <person name="Jorgensen L.N."/>
            <person name="Benslimane H."/>
            <person name="Strelkov S.E."/>
            <person name="Turner J."/>
            <person name="Liu Z."/>
            <person name="Moffat C.S."/>
        </authorList>
    </citation>
    <scope>NUCLEOTIDE SEQUENCE [LARGE SCALE GENOMIC DNA]</scope>
</reference>
<feature type="compositionally biased region" description="Polar residues" evidence="1">
    <location>
        <begin position="137"/>
        <end position="167"/>
    </location>
</feature>
<dbReference type="Proteomes" id="UP000249757">
    <property type="component" value="Unassembled WGS sequence"/>
</dbReference>